<keyword evidence="3 4" id="KW-0326">Glycosidase</keyword>
<evidence type="ECO:0000313" key="7">
    <source>
        <dbReference type="Proteomes" id="UP001345013"/>
    </source>
</evidence>
<dbReference type="EMBL" id="JAVRRG010000123">
    <property type="protein sequence ID" value="KAK5083251.1"/>
    <property type="molecule type" value="Genomic_DNA"/>
</dbReference>
<evidence type="ECO:0000256" key="5">
    <source>
        <dbReference type="SAM" id="SignalP"/>
    </source>
</evidence>
<organism evidence="6 7">
    <name type="scientific">Lithohypha guttulata</name>
    <dbReference type="NCBI Taxonomy" id="1690604"/>
    <lineage>
        <taxon>Eukaryota</taxon>
        <taxon>Fungi</taxon>
        <taxon>Dikarya</taxon>
        <taxon>Ascomycota</taxon>
        <taxon>Pezizomycotina</taxon>
        <taxon>Eurotiomycetes</taxon>
        <taxon>Chaetothyriomycetidae</taxon>
        <taxon>Chaetothyriales</taxon>
        <taxon>Trichomeriaceae</taxon>
        <taxon>Lithohypha</taxon>
    </lineage>
</organism>
<feature type="signal peptide" evidence="5">
    <location>
        <begin position="1"/>
        <end position="22"/>
    </location>
</feature>
<evidence type="ECO:0000256" key="3">
    <source>
        <dbReference type="ARBA" id="ARBA00023295"/>
    </source>
</evidence>
<dbReference type="Pfam" id="PF04616">
    <property type="entry name" value="Glyco_hydro_43"/>
    <property type="match status" value="1"/>
</dbReference>
<keyword evidence="5" id="KW-0732">Signal</keyword>
<feature type="chain" id="PRO_5045829741" description="Glycoside hydrolase family 43 protein" evidence="5">
    <location>
        <begin position="23"/>
        <end position="342"/>
    </location>
</feature>
<sequence>MHSITLLLTVLAFNVWVSSSQAQYNTTYGTIQPVLSVDFADPSIIEVNGNWFAFATSGNGHNIQVAVSPGFTNHEWRLMNETDVLPDPGRWAINDQRVWAPDVIQTEDGRWVMYYAAPALNDSSKHCVGAATSTSIVGPYSPSDEPLACPLEEGGAIDAAGFLDPKSGNLYVVYKIDGNTMNAGGGPCNGNPGPDGYLHPTPIMLQQVSKADGISKIGDPIQILDRSDADGPLVEAPSLFYNNEFSLYFLTFSSNCYSTDLYDIGFAYSTCLDTEFVKSKYPLMTTQSIGVFGPGGADMTDDGKYALYHGTVDRTENGEPIRYMYAAEAGQAGLDMSALPIF</sequence>
<dbReference type="InterPro" id="IPR023296">
    <property type="entry name" value="Glyco_hydro_beta-prop_sf"/>
</dbReference>
<comment type="similarity">
    <text evidence="1 4">Belongs to the glycosyl hydrolase 43 family.</text>
</comment>
<keyword evidence="7" id="KW-1185">Reference proteome</keyword>
<evidence type="ECO:0000256" key="1">
    <source>
        <dbReference type="ARBA" id="ARBA00009865"/>
    </source>
</evidence>
<dbReference type="SUPFAM" id="SSF75005">
    <property type="entry name" value="Arabinanase/levansucrase/invertase"/>
    <property type="match status" value="1"/>
</dbReference>
<gene>
    <name evidence="6" type="ORF">LTR24_007813</name>
</gene>
<dbReference type="InterPro" id="IPR051795">
    <property type="entry name" value="Glycosyl_Hydrlase_43"/>
</dbReference>
<name>A0ABR0K1R7_9EURO</name>
<evidence type="ECO:0000313" key="6">
    <source>
        <dbReference type="EMBL" id="KAK5083251.1"/>
    </source>
</evidence>
<dbReference type="PANTHER" id="PTHR42812">
    <property type="entry name" value="BETA-XYLOSIDASE"/>
    <property type="match status" value="1"/>
</dbReference>
<evidence type="ECO:0000256" key="2">
    <source>
        <dbReference type="ARBA" id="ARBA00022801"/>
    </source>
</evidence>
<dbReference type="PANTHER" id="PTHR42812:SF5">
    <property type="entry name" value="ENDO-ARABINASE"/>
    <property type="match status" value="1"/>
</dbReference>
<dbReference type="CDD" id="cd08999">
    <property type="entry name" value="GH43_ABN-like"/>
    <property type="match status" value="1"/>
</dbReference>
<reference evidence="6 7" key="1">
    <citation type="submission" date="2023-08" db="EMBL/GenBank/DDBJ databases">
        <title>Black Yeasts Isolated from many extreme environments.</title>
        <authorList>
            <person name="Coleine C."/>
            <person name="Stajich J.E."/>
            <person name="Selbmann L."/>
        </authorList>
    </citation>
    <scope>NUCLEOTIDE SEQUENCE [LARGE SCALE GENOMIC DNA]</scope>
    <source>
        <strain evidence="6 7">CCFEE 5885</strain>
    </source>
</reference>
<dbReference type="Gene3D" id="2.115.10.20">
    <property type="entry name" value="Glycosyl hydrolase domain, family 43"/>
    <property type="match status" value="1"/>
</dbReference>
<dbReference type="InterPro" id="IPR006710">
    <property type="entry name" value="Glyco_hydro_43"/>
</dbReference>
<keyword evidence="2 4" id="KW-0378">Hydrolase</keyword>
<dbReference type="Proteomes" id="UP001345013">
    <property type="component" value="Unassembled WGS sequence"/>
</dbReference>
<accession>A0ABR0K1R7</accession>
<evidence type="ECO:0008006" key="8">
    <source>
        <dbReference type="Google" id="ProtNLM"/>
    </source>
</evidence>
<comment type="caution">
    <text evidence="6">The sequence shown here is derived from an EMBL/GenBank/DDBJ whole genome shotgun (WGS) entry which is preliminary data.</text>
</comment>
<evidence type="ECO:0000256" key="4">
    <source>
        <dbReference type="RuleBase" id="RU361187"/>
    </source>
</evidence>
<proteinExistence type="inferred from homology"/>
<protein>
    <recommendedName>
        <fullName evidence="8">Glycoside hydrolase family 43 protein</fullName>
    </recommendedName>
</protein>